<sequence>MIGLKLINHRVDKVGRNISTYLNPLNNKPTNVRMLIRYLKSINSSRTELILKLNDLSIDDLPTCKYCKINKVSLNLSDISNPELHDRCSDSKCIKKSGISRGIRLRYKNGNGPGQQVSKESRLIRAQNAQITRKINGTQGFQHLSPERRSNIIRNIIKSGYANGNMWYQNSEKLHHARIITNKTALLNGTHNSQSGKNNPNKCIKLNYNGRIISFKSNIEHLIFIRFKRLLSKYYNREK</sequence>
<evidence type="ECO:0000313" key="1">
    <source>
        <dbReference type="EMBL" id="BES79774.1"/>
    </source>
</evidence>
<organism evidence="1 2">
    <name type="scientific">Yersinia phage vB_Yru_GN1</name>
    <dbReference type="NCBI Taxonomy" id="3074381"/>
    <lineage>
        <taxon>Viruses</taxon>
        <taxon>Duplodnaviria</taxon>
        <taxon>Heunggongvirae</taxon>
        <taxon>Uroviricota</taxon>
        <taxon>Caudoviricetes</taxon>
        <taxon>Caudoviricetes incertae sedis</taxon>
        <taxon>Sepahanvirus</taxon>
        <taxon>Sepahanvirus vB-Yru-GN1</taxon>
    </lineage>
</organism>
<reference evidence="1 2" key="1">
    <citation type="submission" date="2023-09" db="EMBL/GenBank/DDBJ databases">
        <title>Analysis of phage genome (vB_Yru_GN1) of the bacterium (Yersinia ruckeri).</title>
        <authorList>
            <person name="Ganjoor M.S."/>
            <person name="Bouzari M."/>
            <person name="Soleimani-Delfan A."/>
        </authorList>
    </citation>
    <scope>NUCLEOTIDE SEQUENCE [LARGE SCALE GENOMIC DNA]</scope>
    <source>
        <strain evidence="2">vB_Yru_GN1</strain>
    </source>
</reference>
<name>A0AA86JCN1_9CAUD</name>
<dbReference type="EMBL" id="LC779065">
    <property type="protein sequence ID" value="BES79774.1"/>
    <property type="molecule type" value="Genomic_DNA"/>
</dbReference>
<proteinExistence type="predicted"/>
<protein>
    <submittedName>
        <fullName evidence="1">Uncharacterized protein</fullName>
    </submittedName>
</protein>
<dbReference type="Proteomes" id="UP001304813">
    <property type="component" value="Segment"/>
</dbReference>
<accession>A0AA86JCN1</accession>
<keyword evidence="2" id="KW-1185">Reference proteome</keyword>
<evidence type="ECO:0000313" key="2">
    <source>
        <dbReference type="Proteomes" id="UP001304813"/>
    </source>
</evidence>